<comment type="caution">
    <text evidence="1">The sequence shown here is derived from an EMBL/GenBank/DDBJ whole genome shotgun (WGS) entry which is preliminary data.</text>
</comment>
<dbReference type="EMBL" id="LAZR01031025">
    <property type="protein sequence ID" value="KKL54922.1"/>
    <property type="molecule type" value="Genomic_DNA"/>
</dbReference>
<protein>
    <recommendedName>
        <fullName evidence="2">Peptidase C39-like domain-containing protein</fullName>
    </recommendedName>
</protein>
<dbReference type="AlphaFoldDB" id="A0A0F9FUV7"/>
<proteinExistence type="predicted"/>
<feature type="non-terminal residue" evidence="1">
    <location>
        <position position="1"/>
    </location>
</feature>
<sequence>LQKDHRLGAIAAGFEWMIRFKKIKDVNFETFQDDFNLQVNGEGKNDLLFTAEAVKKIYPHISIKCQSFSTGKEKVAFIKELVSKNVPSMLSLTLSSKSNVSHEMPVTFYDENYVRLVWRVGDTKNPDMLRIAYDDILFRHVYWDGGKEVAWLERQS</sequence>
<accession>A0A0F9FUV7</accession>
<gene>
    <name evidence="1" type="ORF">LCGC14_2260550</name>
</gene>
<reference evidence="1" key="1">
    <citation type="journal article" date="2015" name="Nature">
        <title>Complex archaea that bridge the gap between prokaryotes and eukaryotes.</title>
        <authorList>
            <person name="Spang A."/>
            <person name="Saw J.H."/>
            <person name="Jorgensen S.L."/>
            <person name="Zaremba-Niedzwiedzka K."/>
            <person name="Martijn J."/>
            <person name="Lind A.E."/>
            <person name="van Eijk R."/>
            <person name="Schleper C."/>
            <person name="Guy L."/>
            <person name="Ettema T.J."/>
        </authorList>
    </citation>
    <scope>NUCLEOTIDE SEQUENCE</scope>
</reference>
<evidence type="ECO:0000313" key="1">
    <source>
        <dbReference type="EMBL" id="KKL54922.1"/>
    </source>
</evidence>
<name>A0A0F9FUV7_9ZZZZ</name>
<evidence type="ECO:0008006" key="2">
    <source>
        <dbReference type="Google" id="ProtNLM"/>
    </source>
</evidence>
<organism evidence="1">
    <name type="scientific">marine sediment metagenome</name>
    <dbReference type="NCBI Taxonomy" id="412755"/>
    <lineage>
        <taxon>unclassified sequences</taxon>
        <taxon>metagenomes</taxon>
        <taxon>ecological metagenomes</taxon>
    </lineage>
</organism>